<evidence type="ECO:0000313" key="2">
    <source>
        <dbReference type="Proteomes" id="UP001066276"/>
    </source>
</evidence>
<dbReference type="Proteomes" id="UP001066276">
    <property type="component" value="Chromosome 9"/>
</dbReference>
<name>A0AAV7N6S7_PLEWA</name>
<comment type="caution">
    <text evidence="1">The sequence shown here is derived from an EMBL/GenBank/DDBJ whole genome shotgun (WGS) entry which is preliminary data.</text>
</comment>
<dbReference type="AlphaFoldDB" id="A0AAV7N6S7"/>
<keyword evidence="2" id="KW-1185">Reference proteome</keyword>
<reference evidence="1" key="1">
    <citation type="journal article" date="2022" name="bioRxiv">
        <title>Sequencing and chromosome-scale assembly of the giantPleurodeles waltlgenome.</title>
        <authorList>
            <person name="Brown T."/>
            <person name="Elewa A."/>
            <person name="Iarovenko S."/>
            <person name="Subramanian E."/>
            <person name="Araus A.J."/>
            <person name="Petzold A."/>
            <person name="Susuki M."/>
            <person name="Suzuki K.-i.T."/>
            <person name="Hayashi T."/>
            <person name="Toyoda A."/>
            <person name="Oliveira C."/>
            <person name="Osipova E."/>
            <person name="Leigh N.D."/>
            <person name="Simon A."/>
            <person name="Yun M.H."/>
        </authorList>
    </citation>
    <scope>NUCLEOTIDE SEQUENCE</scope>
    <source>
        <strain evidence="1">20211129_DDA</strain>
        <tissue evidence="1">Liver</tissue>
    </source>
</reference>
<organism evidence="1 2">
    <name type="scientific">Pleurodeles waltl</name>
    <name type="common">Iberian ribbed newt</name>
    <dbReference type="NCBI Taxonomy" id="8319"/>
    <lineage>
        <taxon>Eukaryota</taxon>
        <taxon>Metazoa</taxon>
        <taxon>Chordata</taxon>
        <taxon>Craniata</taxon>
        <taxon>Vertebrata</taxon>
        <taxon>Euteleostomi</taxon>
        <taxon>Amphibia</taxon>
        <taxon>Batrachia</taxon>
        <taxon>Caudata</taxon>
        <taxon>Salamandroidea</taxon>
        <taxon>Salamandridae</taxon>
        <taxon>Pleurodelinae</taxon>
        <taxon>Pleurodeles</taxon>
    </lineage>
</organism>
<protein>
    <submittedName>
        <fullName evidence="1">Uncharacterized protein</fullName>
    </submittedName>
</protein>
<sequence length="81" mass="9029">MCRFPEVPYELLRVTASHCSLVSSPPRPQGGALRTTGSGVLYFPRTLSPLGWRRTLIRGSVGFSRPCLNQCPLLRPRLFCP</sequence>
<dbReference type="EMBL" id="JANPWB010000013">
    <property type="protein sequence ID" value="KAJ1110404.1"/>
    <property type="molecule type" value="Genomic_DNA"/>
</dbReference>
<evidence type="ECO:0000313" key="1">
    <source>
        <dbReference type="EMBL" id="KAJ1110404.1"/>
    </source>
</evidence>
<proteinExistence type="predicted"/>
<accession>A0AAV7N6S7</accession>
<gene>
    <name evidence="1" type="ORF">NDU88_007756</name>
</gene>